<sequence>MKLSIVNCVLLALSGLSIVHKTVAMQYVRTVLMEEGVLNVQKMIKQRVKWLRRVRSFTTRYVSVNQGTGEKKVSEIAKKCHRIVRKEACTVDFVIRKQQIELQQGFTHWSALSQINVAFTSRQRGLKIGITSEDVAQRLCKTTGSETPYTSYSVI</sequence>
<name>A0ABY7DW54_MYAAR</name>
<dbReference type="Proteomes" id="UP001164746">
    <property type="component" value="Chromosome 4"/>
</dbReference>
<organism evidence="2 3">
    <name type="scientific">Mya arenaria</name>
    <name type="common">Soft-shell clam</name>
    <dbReference type="NCBI Taxonomy" id="6604"/>
    <lineage>
        <taxon>Eukaryota</taxon>
        <taxon>Metazoa</taxon>
        <taxon>Spiralia</taxon>
        <taxon>Lophotrochozoa</taxon>
        <taxon>Mollusca</taxon>
        <taxon>Bivalvia</taxon>
        <taxon>Autobranchia</taxon>
        <taxon>Heteroconchia</taxon>
        <taxon>Euheterodonta</taxon>
        <taxon>Imparidentia</taxon>
        <taxon>Neoheterodontei</taxon>
        <taxon>Myida</taxon>
        <taxon>Myoidea</taxon>
        <taxon>Myidae</taxon>
        <taxon>Mya</taxon>
    </lineage>
</organism>
<evidence type="ECO:0000313" key="3">
    <source>
        <dbReference type="Proteomes" id="UP001164746"/>
    </source>
</evidence>
<accession>A0ABY7DW54</accession>
<keyword evidence="1" id="KW-0732">Signal</keyword>
<dbReference type="EMBL" id="CP111015">
    <property type="protein sequence ID" value="WAR01082.1"/>
    <property type="molecule type" value="Genomic_DNA"/>
</dbReference>
<keyword evidence="3" id="KW-1185">Reference proteome</keyword>
<proteinExistence type="predicted"/>
<evidence type="ECO:0000313" key="2">
    <source>
        <dbReference type="EMBL" id="WAR01082.1"/>
    </source>
</evidence>
<gene>
    <name evidence="2" type="ORF">MAR_007640</name>
</gene>
<protein>
    <submittedName>
        <fullName evidence="2">Uncharacterized protein</fullName>
    </submittedName>
</protein>
<evidence type="ECO:0000256" key="1">
    <source>
        <dbReference type="SAM" id="SignalP"/>
    </source>
</evidence>
<feature type="signal peptide" evidence="1">
    <location>
        <begin position="1"/>
        <end position="24"/>
    </location>
</feature>
<feature type="chain" id="PRO_5045229313" evidence="1">
    <location>
        <begin position="25"/>
        <end position="155"/>
    </location>
</feature>
<reference evidence="2" key="1">
    <citation type="submission" date="2022-11" db="EMBL/GenBank/DDBJ databases">
        <title>Centuries of genome instability and evolution in soft-shell clam transmissible cancer (bioRxiv).</title>
        <authorList>
            <person name="Hart S.F.M."/>
            <person name="Yonemitsu M.A."/>
            <person name="Giersch R.M."/>
            <person name="Beal B.F."/>
            <person name="Arriagada G."/>
            <person name="Davis B.W."/>
            <person name="Ostrander E.A."/>
            <person name="Goff S.P."/>
            <person name="Metzger M.J."/>
        </authorList>
    </citation>
    <scope>NUCLEOTIDE SEQUENCE</scope>
    <source>
        <strain evidence="2">MELC-2E11</strain>
        <tissue evidence="2">Siphon/mantle</tissue>
    </source>
</reference>